<evidence type="ECO:0000256" key="1">
    <source>
        <dbReference type="SAM" id="Phobius"/>
    </source>
</evidence>
<feature type="transmembrane region" description="Helical" evidence="1">
    <location>
        <begin position="52"/>
        <end position="73"/>
    </location>
</feature>
<name>A0A1R2D156_9CILI</name>
<dbReference type="EMBL" id="MPUH01000019">
    <property type="protein sequence ID" value="OMJ94971.1"/>
    <property type="molecule type" value="Genomic_DNA"/>
</dbReference>
<feature type="transmembrane region" description="Helical" evidence="1">
    <location>
        <begin position="240"/>
        <end position="261"/>
    </location>
</feature>
<organism evidence="2 3">
    <name type="scientific">Stentor coeruleus</name>
    <dbReference type="NCBI Taxonomy" id="5963"/>
    <lineage>
        <taxon>Eukaryota</taxon>
        <taxon>Sar</taxon>
        <taxon>Alveolata</taxon>
        <taxon>Ciliophora</taxon>
        <taxon>Postciliodesmatophora</taxon>
        <taxon>Heterotrichea</taxon>
        <taxon>Heterotrichida</taxon>
        <taxon>Stentoridae</taxon>
        <taxon>Stentor</taxon>
    </lineage>
</organism>
<dbReference type="Proteomes" id="UP000187209">
    <property type="component" value="Unassembled WGS sequence"/>
</dbReference>
<protein>
    <recommendedName>
        <fullName evidence="4">THH1/TOM1/TOM3 domain-containing protein</fullName>
    </recommendedName>
</protein>
<feature type="transmembrane region" description="Helical" evidence="1">
    <location>
        <begin position="157"/>
        <end position="180"/>
    </location>
</feature>
<feature type="transmembrane region" description="Helical" evidence="1">
    <location>
        <begin position="130"/>
        <end position="151"/>
    </location>
</feature>
<keyword evidence="1" id="KW-1133">Transmembrane helix</keyword>
<evidence type="ECO:0008006" key="4">
    <source>
        <dbReference type="Google" id="ProtNLM"/>
    </source>
</evidence>
<feature type="transmembrane region" description="Helical" evidence="1">
    <location>
        <begin position="85"/>
        <end position="109"/>
    </location>
</feature>
<comment type="caution">
    <text evidence="2">The sequence shown here is derived from an EMBL/GenBank/DDBJ whole genome shotgun (WGS) entry which is preliminary data.</text>
</comment>
<evidence type="ECO:0000313" key="3">
    <source>
        <dbReference type="Proteomes" id="UP000187209"/>
    </source>
</evidence>
<keyword evidence="1" id="KW-0472">Membrane</keyword>
<reference evidence="2 3" key="1">
    <citation type="submission" date="2016-11" db="EMBL/GenBank/DDBJ databases">
        <title>The macronuclear genome of Stentor coeruleus: a giant cell with tiny introns.</title>
        <authorList>
            <person name="Slabodnick M."/>
            <person name="Ruby J.G."/>
            <person name="Reiff S.B."/>
            <person name="Swart E.C."/>
            <person name="Gosai S."/>
            <person name="Prabakaran S."/>
            <person name="Witkowska E."/>
            <person name="Larue G.E."/>
            <person name="Fisher S."/>
            <person name="Freeman R.M."/>
            <person name="Gunawardena J."/>
            <person name="Chu W."/>
            <person name="Stover N.A."/>
            <person name="Gregory B.D."/>
            <person name="Nowacki M."/>
            <person name="Derisi J."/>
            <person name="Roy S.W."/>
            <person name="Marshall W.F."/>
            <person name="Sood P."/>
        </authorList>
    </citation>
    <scope>NUCLEOTIDE SEQUENCE [LARGE SCALE GENOMIC DNA]</scope>
    <source>
        <strain evidence="2">WM001</strain>
    </source>
</reference>
<proteinExistence type="predicted"/>
<feature type="transmembrane region" description="Helical" evidence="1">
    <location>
        <begin position="15"/>
        <end position="40"/>
    </location>
</feature>
<sequence>MMLFFVESLEEDLGFANFLILLGMFTVVFIITVAKAIPCIIHIKARYNSKILWFDIIIAISISCIVYLVRIGWCLNFFLGKSLEVFVLLGFFCTATFNVLGYTFIMFWIETYIDINLNISDYSRQKKRKTIYLSYIILSLLTYSLCLIFMHSSEINYYYFTILFYINCAISLIVSLCLVLSSNYLTKQFSVLFPETLFKKINTKVKKILVSNIFIYISKGIIFIAINCVDYVTSAVFKTVYYYTYMIVTEIIPLCAVLYFLRANKEKNHYDYSNIPSALISSEKNEDRIKEIFGTFMAQSTFDCSDWLKSSCLSSPLGLLSEIEQKINNSNSFA</sequence>
<evidence type="ECO:0000313" key="2">
    <source>
        <dbReference type="EMBL" id="OMJ94971.1"/>
    </source>
</evidence>
<gene>
    <name evidence="2" type="ORF">SteCoe_1838</name>
</gene>
<dbReference type="AlphaFoldDB" id="A0A1R2D156"/>
<feature type="transmembrane region" description="Helical" evidence="1">
    <location>
        <begin position="209"/>
        <end position="234"/>
    </location>
</feature>
<keyword evidence="3" id="KW-1185">Reference proteome</keyword>
<keyword evidence="1" id="KW-0812">Transmembrane</keyword>
<accession>A0A1R2D156</accession>